<evidence type="ECO:0000256" key="10">
    <source>
        <dbReference type="SAM" id="MobiDB-lite"/>
    </source>
</evidence>
<name>A0AAD9DEX8_9STRA</name>
<feature type="disulfide bond" evidence="7">
    <location>
        <begin position="793"/>
        <end position="829"/>
    </location>
</feature>
<evidence type="ECO:0000256" key="7">
    <source>
        <dbReference type="PIRSR" id="PIRSR601382-3"/>
    </source>
</evidence>
<dbReference type="GO" id="GO:0005783">
    <property type="term" value="C:endoplasmic reticulum"/>
    <property type="evidence" value="ECO:0007669"/>
    <property type="project" value="TreeGrafter"/>
</dbReference>
<keyword evidence="4 8" id="KW-0378">Hydrolase</keyword>
<feature type="domain" description="CID" evidence="11">
    <location>
        <begin position="980"/>
        <end position="1124"/>
    </location>
</feature>
<feature type="active site" evidence="6">
    <location>
        <position position="868"/>
    </location>
</feature>
<evidence type="ECO:0000256" key="9">
    <source>
        <dbReference type="SAM" id="Coils"/>
    </source>
</evidence>
<evidence type="ECO:0000313" key="12">
    <source>
        <dbReference type="EMBL" id="KAK1743188.1"/>
    </source>
</evidence>
<feature type="coiled-coil region" evidence="9">
    <location>
        <begin position="963"/>
        <end position="991"/>
    </location>
</feature>
<evidence type="ECO:0000256" key="3">
    <source>
        <dbReference type="ARBA" id="ARBA00007658"/>
    </source>
</evidence>
<gene>
    <name evidence="12" type="ORF">QTG54_005809</name>
</gene>
<evidence type="ECO:0000256" key="2">
    <source>
        <dbReference type="ARBA" id="ARBA00004922"/>
    </source>
</evidence>
<dbReference type="SMART" id="SM00582">
    <property type="entry name" value="RPR"/>
    <property type="match status" value="1"/>
</dbReference>
<dbReference type="Proteomes" id="UP001224775">
    <property type="component" value="Unassembled WGS sequence"/>
</dbReference>
<dbReference type="Gene3D" id="1.25.40.90">
    <property type="match status" value="1"/>
</dbReference>
<keyword evidence="8 12" id="KW-0326">Glycosidase</keyword>
<evidence type="ECO:0000313" key="13">
    <source>
        <dbReference type="Proteomes" id="UP001224775"/>
    </source>
</evidence>
<dbReference type="Gene3D" id="1.50.10.10">
    <property type="match status" value="1"/>
</dbReference>
<dbReference type="GO" id="GO:0005975">
    <property type="term" value="P:carbohydrate metabolic process"/>
    <property type="evidence" value="ECO:0007669"/>
    <property type="project" value="InterPro"/>
</dbReference>
<comment type="caution">
    <text evidence="12">The sequence shown here is derived from an EMBL/GenBank/DDBJ whole genome shotgun (WGS) entry which is preliminary data.</text>
</comment>
<reference evidence="12" key="1">
    <citation type="submission" date="2023-06" db="EMBL/GenBank/DDBJ databases">
        <title>Survivors Of The Sea: Transcriptome response of Skeletonema marinoi to long-term dormancy.</title>
        <authorList>
            <person name="Pinder M.I.M."/>
            <person name="Kourtchenko O."/>
            <person name="Robertson E.K."/>
            <person name="Larsson T."/>
            <person name="Maumus F."/>
            <person name="Osuna-Cruz C.M."/>
            <person name="Vancaester E."/>
            <person name="Stenow R."/>
            <person name="Vandepoele K."/>
            <person name="Ploug H."/>
            <person name="Bruchert V."/>
            <person name="Godhe A."/>
            <person name="Topel M."/>
        </authorList>
    </citation>
    <scope>NUCLEOTIDE SEQUENCE</scope>
    <source>
        <strain evidence="12">R05AC</strain>
    </source>
</reference>
<feature type="compositionally biased region" description="Acidic residues" evidence="10">
    <location>
        <begin position="89"/>
        <end position="114"/>
    </location>
</feature>
<dbReference type="SUPFAM" id="SSF48464">
    <property type="entry name" value="ENTH/VHS domain"/>
    <property type="match status" value="1"/>
</dbReference>
<dbReference type="PROSITE" id="PS51391">
    <property type="entry name" value="CID"/>
    <property type="match status" value="1"/>
</dbReference>
<keyword evidence="13" id="KW-1185">Reference proteome</keyword>
<dbReference type="InterPro" id="IPR001382">
    <property type="entry name" value="Glyco_hydro_47"/>
</dbReference>
<dbReference type="InterPro" id="IPR012341">
    <property type="entry name" value="6hp_glycosidase-like_sf"/>
</dbReference>
<dbReference type="FunFam" id="1.50.10.10:FF:000055">
    <property type="entry name" value="alpha-1,2-Mannosidase"/>
    <property type="match status" value="1"/>
</dbReference>
<feature type="region of interest" description="Disordered" evidence="10">
    <location>
        <begin position="1208"/>
        <end position="1235"/>
    </location>
</feature>
<dbReference type="PANTHER" id="PTHR11742">
    <property type="entry name" value="MANNOSYL-OLIGOSACCHARIDE ALPHA-1,2-MANNOSIDASE-RELATED"/>
    <property type="match status" value="1"/>
</dbReference>
<dbReference type="Pfam" id="PF04818">
    <property type="entry name" value="CID"/>
    <property type="match status" value="1"/>
</dbReference>
<sequence length="1520" mass="171064">MLCVVMFYGVEIGLGIARSAINLVFGHRKEHKQQQLEFDTPIDNLHFTLRGSTENDISADGGMSRHDLNAKSNLLKADKEPILDREQLVDEEDPIEDTDNEGDQVEDTDNEEEKASEGYEVYMGEDSTIDYFFAGNIKSTKNVVDKSGRVKTVTIPAQKYATLPFSFESNPFALSMWFYLSPLSEMMDKDSAMQDSRTTRVIFSTLSGEAINLEEMGKDSRVGCVSDLFGGPAKGIVLYAQPDYGDSSGKSENRYRILLQYASADSKSCHTIGLNKDAAFVSEGQWSHVSVFVTRVDNSKIEDDEGDERISLYVGGDLAGRDYVTGRLRGDTSDTLVGRTRDVNYSKQKSSEYRGLGGRVGMLSFWEIGGPESMVSPTERMQIKSMDDEDHVTRAIMRAAFDIRAIRELSLQGLIVKEPNLLYTFDGQDDKDEDGQLHDLYDQPTNLDIKEVIRGNDGTIRIADMNGAPVHTHEYVPLGGFRYPEYRDGNYQPPQWTDTEREELDQLALARSVIVKKAMEHAWSGYEKWCWGKDELRPLSNKCNDNYGGMGTTLIDSLSTLWIMGMKNEFYKARDWVGDGLNFYNVEGGVSVFETTIRVLGGLLSAYDLSGDRVFKWAADDLGQRLMKAFKTKSIIPYGQVELDDEGAAYNTAWHSNAAVLSEVGTLQVEFRYLAKITGRMEYATDAMRALDALLKIGTQDGLYPTLIQNIQVRPSFANDEISIGAMGDSFYEYLLKLWLQGGKEETKYRRAYDRAMKGIMDKLIHISRPNYLTYVAELKYGKIIHKMDHLACFLGGNLALGAYTHPEGLYSSEAQRQLKTGKQLAYTCYQMYSRFDSGLSPEYVDFRNGKNDFEKGRDAPYYLLRPEVSETMFILYHLTKDPVYREWGWEIFQAIEEQTKTDSAYAAIKDVDTMEKEDRMESFFMAETLKYLYLLQNDNHTIDLLNTVSRTFLTNHLVLSVAMAQDNDMMEEEEEEEEIDEEQVEDYCEMLDKLGNFPEKVAINSLSMAAEDFDSSPKSAAVIFNCIRSRLVDCTSAGISSPDRKLPLVYVLDSLLKNVKGVYIDIILGDAADWLTAVYNIFDKAKKEDEKARLKKVWNSWKQFGVIKDDERWRKIGQCFLTTESSSSSGGDAAAAASAATNSSGIARNPDGSLKLPSKLRAQMQILLDEVQADGVDELEKVSLERLADINPSLLQQIKEGAEMELQDNNQNQSSVQQQSSSIATASNNMPAAPAAPISEWSKLKLNHLEKSHDLVASLQRHVRSASQQTTVVKSEMDNTVHLYASVSASAQLLTDMLHQWKVQQENGTWFGIGEDSSASRRKRRYSLVTKEKFTTEGIKEHNDAVIARLYEVGLPFVCSADGRRFATQIELSNHLDALFRKNKLDKTMETTEERGWYIEEKGWEVGATVDITMSNVEDETEVDPAMEDAEDDVAAASNTVVADETRDRCILCGINFAMFFDQDDGEWKYRNCVEKDLEVNDGPTMDEDEAEAKLVHYSCWKGLGSPAFLTSDQVLHAN</sequence>
<evidence type="ECO:0000256" key="4">
    <source>
        <dbReference type="ARBA" id="ARBA00022801"/>
    </source>
</evidence>
<evidence type="ECO:0000256" key="5">
    <source>
        <dbReference type="ARBA" id="ARBA00023157"/>
    </source>
</evidence>
<dbReference type="InterPro" id="IPR006569">
    <property type="entry name" value="CID_dom"/>
</dbReference>
<protein>
    <recommendedName>
        <fullName evidence="8">alpha-1,2-Mannosidase</fullName>
        <ecNumber evidence="8">3.2.1.-</ecNumber>
    </recommendedName>
</protein>
<dbReference type="SUPFAM" id="SSF48225">
    <property type="entry name" value="Seven-hairpin glycosidases"/>
    <property type="match status" value="1"/>
</dbReference>
<comment type="similarity">
    <text evidence="3 8">Belongs to the glycosyl hydrolase 47 family.</text>
</comment>
<dbReference type="InterPro" id="IPR036026">
    <property type="entry name" value="Seven-hairpin_glycosidases"/>
</dbReference>
<proteinExistence type="inferred from homology"/>
<organism evidence="12 13">
    <name type="scientific">Skeletonema marinoi</name>
    <dbReference type="NCBI Taxonomy" id="267567"/>
    <lineage>
        <taxon>Eukaryota</taxon>
        <taxon>Sar</taxon>
        <taxon>Stramenopiles</taxon>
        <taxon>Ochrophyta</taxon>
        <taxon>Bacillariophyta</taxon>
        <taxon>Coscinodiscophyceae</taxon>
        <taxon>Thalassiosirophycidae</taxon>
        <taxon>Thalassiosirales</taxon>
        <taxon>Skeletonemataceae</taxon>
        <taxon>Skeletonema</taxon>
        <taxon>Skeletonema marinoi-dohrnii complex</taxon>
    </lineage>
</organism>
<dbReference type="EC" id="3.2.1.-" evidence="8"/>
<evidence type="ECO:0000259" key="11">
    <source>
        <dbReference type="PROSITE" id="PS51391"/>
    </source>
</evidence>
<dbReference type="InterPro" id="IPR008942">
    <property type="entry name" value="ENTH_VHS"/>
</dbReference>
<evidence type="ECO:0000256" key="6">
    <source>
        <dbReference type="PIRSR" id="PIRSR601382-1"/>
    </source>
</evidence>
<feature type="region of interest" description="Disordered" evidence="10">
    <location>
        <begin position="82"/>
        <end position="116"/>
    </location>
</feature>
<keyword evidence="5 7" id="KW-1015">Disulfide bond</keyword>
<dbReference type="Pfam" id="PF01532">
    <property type="entry name" value="Glyco_hydro_47"/>
    <property type="match status" value="1"/>
</dbReference>
<comment type="pathway">
    <text evidence="2">Protein modification; protein glycosylation.</text>
</comment>
<dbReference type="PANTHER" id="PTHR11742:SF6">
    <property type="entry name" value="MANNOSYL-OLIGOSACCHARIDE ALPHA-1,2-MANNOSIDASE IA-RELATED"/>
    <property type="match status" value="1"/>
</dbReference>
<dbReference type="GO" id="GO:0004571">
    <property type="term" value="F:mannosyl-oligosaccharide 1,2-alpha-mannosidase activity"/>
    <property type="evidence" value="ECO:0007669"/>
    <property type="project" value="InterPro"/>
</dbReference>
<dbReference type="PRINTS" id="PR00747">
    <property type="entry name" value="GLYHDRLASE47"/>
</dbReference>
<feature type="active site" evidence="6">
    <location>
        <position position="729"/>
    </location>
</feature>
<keyword evidence="9" id="KW-0175">Coiled coil</keyword>
<dbReference type="InterPro" id="IPR050749">
    <property type="entry name" value="Glycosyl_Hydrolase_47"/>
</dbReference>
<dbReference type="EMBL" id="JATAAI010000009">
    <property type="protein sequence ID" value="KAK1743188.1"/>
    <property type="molecule type" value="Genomic_DNA"/>
</dbReference>
<evidence type="ECO:0000256" key="1">
    <source>
        <dbReference type="ARBA" id="ARBA00001913"/>
    </source>
</evidence>
<accession>A0AAD9DEX8</accession>
<dbReference type="InterPro" id="IPR057242">
    <property type="entry name" value="PCFS4-like"/>
</dbReference>
<dbReference type="GO" id="GO:0000139">
    <property type="term" value="C:Golgi membrane"/>
    <property type="evidence" value="ECO:0007669"/>
    <property type="project" value="TreeGrafter"/>
</dbReference>
<dbReference type="Pfam" id="PF23228">
    <property type="entry name" value="zf_PCFS4"/>
    <property type="match status" value="1"/>
</dbReference>
<comment type="cofactor">
    <cofactor evidence="1">
        <name>Ca(2+)</name>
        <dbReference type="ChEBI" id="CHEBI:29108"/>
    </cofactor>
</comment>
<feature type="active site" description="Proton donor" evidence="6">
    <location>
        <position position="843"/>
    </location>
</feature>
<feature type="active site" description="Proton donor" evidence="6">
    <location>
        <position position="594"/>
    </location>
</feature>
<evidence type="ECO:0000256" key="8">
    <source>
        <dbReference type="RuleBase" id="RU361193"/>
    </source>
</evidence>
<dbReference type="GO" id="GO:0005509">
    <property type="term" value="F:calcium ion binding"/>
    <property type="evidence" value="ECO:0007669"/>
    <property type="project" value="InterPro"/>
</dbReference>